<feature type="domain" description="UBX" evidence="3">
    <location>
        <begin position="316"/>
        <end position="393"/>
    </location>
</feature>
<dbReference type="PROSITE" id="PS51399">
    <property type="entry name" value="SEP"/>
    <property type="match status" value="1"/>
</dbReference>
<dbReference type="SUPFAM" id="SSF46934">
    <property type="entry name" value="UBA-like"/>
    <property type="match status" value="1"/>
</dbReference>
<organism evidence="5 6">
    <name type="scientific">Platanthera zijinensis</name>
    <dbReference type="NCBI Taxonomy" id="2320716"/>
    <lineage>
        <taxon>Eukaryota</taxon>
        <taxon>Viridiplantae</taxon>
        <taxon>Streptophyta</taxon>
        <taxon>Embryophyta</taxon>
        <taxon>Tracheophyta</taxon>
        <taxon>Spermatophyta</taxon>
        <taxon>Magnoliopsida</taxon>
        <taxon>Liliopsida</taxon>
        <taxon>Asparagales</taxon>
        <taxon>Orchidaceae</taxon>
        <taxon>Orchidoideae</taxon>
        <taxon>Orchideae</taxon>
        <taxon>Orchidinae</taxon>
        <taxon>Platanthera</taxon>
    </lineage>
</organism>
<dbReference type="EMBL" id="JBBWWQ010000020">
    <property type="protein sequence ID" value="KAK8917069.1"/>
    <property type="molecule type" value="Genomic_DNA"/>
</dbReference>
<dbReference type="InterPro" id="IPR009060">
    <property type="entry name" value="UBA-like_sf"/>
</dbReference>
<feature type="region of interest" description="Disordered" evidence="2">
    <location>
        <begin position="267"/>
        <end position="315"/>
    </location>
</feature>
<accession>A0AAP0FV72</accession>
<feature type="domain" description="SEP" evidence="4">
    <location>
        <begin position="207"/>
        <end position="271"/>
    </location>
</feature>
<dbReference type="Gene3D" id="1.10.8.10">
    <property type="entry name" value="DNA helicase RuvA subunit, C-terminal domain"/>
    <property type="match status" value="1"/>
</dbReference>
<dbReference type="InterPro" id="IPR012989">
    <property type="entry name" value="SEP_domain"/>
</dbReference>
<feature type="region of interest" description="Disordered" evidence="2">
    <location>
        <begin position="47"/>
        <end position="158"/>
    </location>
</feature>
<dbReference type="FunFam" id="1.10.8.10:FF:000020">
    <property type="entry name" value="NSFL1 (p97) cofactor (p47)"/>
    <property type="match status" value="1"/>
</dbReference>
<dbReference type="GO" id="GO:0005634">
    <property type="term" value="C:nucleus"/>
    <property type="evidence" value="ECO:0007669"/>
    <property type="project" value="TreeGrafter"/>
</dbReference>
<feature type="compositionally biased region" description="Low complexity" evidence="2">
    <location>
        <begin position="181"/>
        <end position="195"/>
    </location>
</feature>
<protein>
    <submittedName>
        <fullName evidence="5">UBA and UBX domain-containing protein</fullName>
    </submittedName>
</protein>
<dbReference type="FunFam" id="3.10.20.90:FF:000179">
    <property type="entry name" value="Plant UBX domain-containing protein 4"/>
    <property type="match status" value="1"/>
</dbReference>
<dbReference type="GO" id="GO:0061025">
    <property type="term" value="P:membrane fusion"/>
    <property type="evidence" value="ECO:0007669"/>
    <property type="project" value="TreeGrafter"/>
</dbReference>
<evidence type="ECO:0000259" key="3">
    <source>
        <dbReference type="PROSITE" id="PS50033"/>
    </source>
</evidence>
<dbReference type="Gene3D" id="3.10.20.90">
    <property type="entry name" value="Phosphatidylinositol 3-kinase Catalytic Subunit, Chain A, domain 1"/>
    <property type="match status" value="1"/>
</dbReference>
<dbReference type="PROSITE" id="PS50033">
    <property type="entry name" value="UBX"/>
    <property type="match status" value="1"/>
</dbReference>
<dbReference type="SMART" id="SM00166">
    <property type="entry name" value="UBX"/>
    <property type="match status" value="1"/>
</dbReference>
<dbReference type="GO" id="GO:0000045">
    <property type="term" value="P:autophagosome assembly"/>
    <property type="evidence" value="ECO:0007669"/>
    <property type="project" value="TreeGrafter"/>
</dbReference>
<dbReference type="InterPro" id="IPR036241">
    <property type="entry name" value="NSFL1C_SEP_dom_sf"/>
</dbReference>
<dbReference type="CDD" id="cd01770">
    <property type="entry name" value="UBX_UBXN2"/>
    <property type="match status" value="1"/>
</dbReference>
<name>A0AAP0FV72_9ASPA</name>
<dbReference type="SMART" id="SM00553">
    <property type="entry name" value="SEP"/>
    <property type="match status" value="1"/>
</dbReference>
<evidence type="ECO:0000313" key="5">
    <source>
        <dbReference type="EMBL" id="KAK8917069.1"/>
    </source>
</evidence>
<dbReference type="GO" id="GO:0007030">
    <property type="term" value="P:Golgi organization"/>
    <property type="evidence" value="ECO:0007669"/>
    <property type="project" value="TreeGrafter"/>
</dbReference>
<dbReference type="GO" id="GO:0005829">
    <property type="term" value="C:cytosol"/>
    <property type="evidence" value="ECO:0007669"/>
    <property type="project" value="TreeGrafter"/>
</dbReference>
<comment type="caution">
    <text evidence="5">The sequence shown here is derived from an EMBL/GenBank/DDBJ whole genome shotgun (WGS) entry which is preliminary data.</text>
</comment>
<dbReference type="SUPFAM" id="SSF54236">
    <property type="entry name" value="Ubiquitin-like"/>
    <property type="match status" value="1"/>
</dbReference>
<evidence type="ECO:0000256" key="1">
    <source>
        <dbReference type="ARBA" id="ARBA00022786"/>
    </source>
</evidence>
<keyword evidence="1" id="KW-0833">Ubl conjugation pathway</keyword>
<dbReference type="GO" id="GO:0051117">
    <property type="term" value="F:ATPase binding"/>
    <property type="evidence" value="ECO:0007669"/>
    <property type="project" value="UniProtKB-ARBA"/>
</dbReference>
<reference evidence="5 6" key="1">
    <citation type="journal article" date="2022" name="Nat. Plants">
        <title>Genomes of leafy and leafless Platanthera orchids illuminate the evolution of mycoheterotrophy.</title>
        <authorList>
            <person name="Li M.H."/>
            <person name="Liu K.W."/>
            <person name="Li Z."/>
            <person name="Lu H.C."/>
            <person name="Ye Q.L."/>
            <person name="Zhang D."/>
            <person name="Wang J.Y."/>
            <person name="Li Y.F."/>
            <person name="Zhong Z.M."/>
            <person name="Liu X."/>
            <person name="Yu X."/>
            <person name="Liu D.K."/>
            <person name="Tu X.D."/>
            <person name="Liu B."/>
            <person name="Hao Y."/>
            <person name="Liao X.Y."/>
            <person name="Jiang Y.T."/>
            <person name="Sun W.H."/>
            <person name="Chen J."/>
            <person name="Chen Y.Q."/>
            <person name="Ai Y."/>
            <person name="Zhai J.W."/>
            <person name="Wu S.S."/>
            <person name="Zhou Z."/>
            <person name="Hsiao Y.Y."/>
            <person name="Wu W.L."/>
            <person name="Chen Y.Y."/>
            <person name="Lin Y.F."/>
            <person name="Hsu J.L."/>
            <person name="Li C.Y."/>
            <person name="Wang Z.W."/>
            <person name="Zhao X."/>
            <person name="Zhong W.Y."/>
            <person name="Ma X.K."/>
            <person name="Ma L."/>
            <person name="Huang J."/>
            <person name="Chen G.Z."/>
            <person name="Huang M.Z."/>
            <person name="Huang L."/>
            <person name="Peng D.H."/>
            <person name="Luo Y.B."/>
            <person name="Zou S.Q."/>
            <person name="Chen S.P."/>
            <person name="Lan S."/>
            <person name="Tsai W.C."/>
            <person name="Van de Peer Y."/>
            <person name="Liu Z.J."/>
        </authorList>
    </citation>
    <scope>NUCLEOTIDE SEQUENCE [LARGE SCALE GENOMIC DNA]</scope>
    <source>
        <strain evidence="5">Lor287</strain>
    </source>
</reference>
<dbReference type="InterPro" id="IPR001012">
    <property type="entry name" value="UBX_dom"/>
</dbReference>
<sequence length="394" mass="42216">MDGSKGKEEGLLESFCGITSSSREEALFFLESHNWLLESALHSYFENSAGGEGAHFPEDPPQPQTLANQSGFLAATTEEESPASLLVARSPVSMSNSRDKKTASRPSGSGPAIRTLADLNRRPSDSGSGSDSDEPEEYYTGGEKSGMLVQNPNRGNHDVDAIFDQARQMGALQGPLENQQPSSSSFSGPGRLLSGEPVASAPQLPQNTVHNIYFWRSGFSIDDGPLRRFDDPINAPFLESIRKSECPKELAPPDKRSTVHVNLIRRDENYPEPVESRASFQGVGRTLGTGGSSSSSEPPPSLSSAPTPLSGLSVDASSPLTSIQLRLADGTRMVSRFNLHHTIGDIRSFIHASRPGAARKYSLQAVGFPPKQLNDDSQTIAEAGLANSVVIQKV</sequence>
<proteinExistence type="predicted"/>
<gene>
    <name evidence="5" type="ORF">KSP39_PZI023379</name>
</gene>
<dbReference type="SUPFAM" id="SSF102848">
    <property type="entry name" value="NSFL1 (p97 ATPase) cofactor p47, SEP domain"/>
    <property type="match status" value="1"/>
</dbReference>
<dbReference type="PANTHER" id="PTHR23333:SF20">
    <property type="entry name" value="NSFL1 COFACTOR P47"/>
    <property type="match status" value="1"/>
</dbReference>
<dbReference type="FunFam" id="3.30.420.210:FF:000005">
    <property type="entry name" value="Plant UBX domain-containing protein 4"/>
    <property type="match status" value="1"/>
</dbReference>
<dbReference type="GO" id="GO:0031468">
    <property type="term" value="P:nuclear membrane reassembly"/>
    <property type="evidence" value="ECO:0007669"/>
    <property type="project" value="TreeGrafter"/>
</dbReference>
<keyword evidence="6" id="KW-1185">Reference proteome</keyword>
<evidence type="ECO:0000259" key="4">
    <source>
        <dbReference type="PROSITE" id="PS51399"/>
    </source>
</evidence>
<dbReference type="Gene3D" id="3.30.420.210">
    <property type="entry name" value="SEP domain"/>
    <property type="match status" value="1"/>
</dbReference>
<dbReference type="PANTHER" id="PTHR23333">
    <property type="entry name" value="UBX DOMAIN CONTAINING PROTEIN"/>
    <property type="match status" value="1"/>
</dbReference>
<dbReference type="Pfam" id="PF14555">
    <property type="entry name" value="UBA_4"/>
    <property type="match status" value="1"/>
</dbReference>
<dbReference type="Pfam" id="PF00789">
    <property type="entry name" value="UBX"/>
    <property type="match status" value="1"/>
</dbReference>
<dbReference type="GO" id="GO:0043161">
    <property type="term" value="P:proteasome-mediated ubiquitin-dependent protein catabolic process"/>
    <property type="evidence" value="ECO:0007669"/>
    <property type="project" value="TreeGrafter"/>
</dbReference>
<dbReference type="Pfam" id="PF08059">
    <property type="entry name" value="SEP"/>
    <property type="match status" value="1"/>
</dbReference>
<evidence type="ECO:0000313" key="6">
    <source>
        <dbReference type="Proteomes" id="UP001418222"/>
    </source>
</evidence>
<dbReference type="GO" id="GO:0043130">
    <property type="term" value="F:ubiquitin binding"/>
    <property type="evidence" value="ECO:0007669"/>
    <property type="project" value="TreeGrafter"/>
</dbReference>
<feature type="compositionally biased region" description="Low complexity" evidence="2">
    <location>
        <begin position="292"/>
        <end position="313"/>
    </location>
</feature>
<evidence type="ECO:0000256" key="2">
    <source>
        <dbReference type="SAM" id="MobiDB-lite"/>
    </source>
</evidence>
<dbReference type="InterPro" id="IPR029071">
    <property type="entry name" value="Ubiquitin-like_domsf"/>
</dbReference>
<feature type="region of interest" description="Disordered" evidence="2">
    <location>
        <begin position="174"/>
        <end position="202"/>
    </location>
</feature>
<dbReference type="Proteomes" id="UP001418222">
    <property type="component" value="Unassembled WGS sequence"/>
</dbReference>
<dbReference type="AlphaFoldDB" id="A0AAP0FV72"/>